<dbReference type="PANTHER" id="PTHR46122:SF9">
    <property type="entry name" value="F-BOX_KELCH-REPEAT PROTEIN"/>
    <property type="match status" value="1"/>
</dbReference>
<reference evidence="3 4" key="1">
    <citation type="journal article" date="2023" name="Hortic Res">
        <title>The complete reference genome for grapevine (Vitis vinifera L.) genetics and breeding.</title>
        <authorList>
            <person name="Shi X."/>
            <person name="Cao S."/>
            <person name="Wang X."/>
            <person name="Huang S."/>
            <person name="Wang Y."/>
            <person name="Liu Z."/>
            <person name="Liu W."/>
            <person name="Leng X."/>
            <person name="Peng Y."/>
            <person name="Wang N."/>
            <person name="Wang Y."/>
            <person name="Ma Z."/>
            <person name="Xu X."/>
            <person name="Zhang F."/>
            <person name="Xue H."/>
            <person name="Zhong H."/>
            <person name="Wang Y."/>
            <person name="Zhang K."/>
            <person name="Velt A."/>
            <person name="Avia K."/>
            <person name="Holtgrawe D."/>
            <person name="Grimplet J."/>
            <person name="Matus J.T."/>
            <person name="Ware D."/>
            <person name="Wu X."/>
            <person name="Wang H."/>
            <person name="Liu C."/>
            <person name="Fang Y."/>
            <person name="Rustenholz C."/>
            <person name="Cheng Z."/>
            <person name="Xiao H."/>
            <person name="Zhou Y."/>
        </authorList>
    </citation>
    <scope>NUCLEOTIDE SEQUENCE [LARGE SCALE GENOMIC DNA]</scope>
    <source>
        <strain evidence="4">cv. Pinot noir / PN40024</strain>
        <tissue evidence="3">Leaf</tissue>
    </source>
</reference>
<evidence type="ECO:0000313" key="4">
    <source>
        <dbReference type="Proteomes" id="UP001227230"/>
    </source>
</evidence>
<dbReference type="InterPro" id="IPR052439">
    <property type="entry name" value="F-box/Kelch-repeat"/>
</dbReference>
<gene>
    <name evidence="3" type="ORF">VitviT2T_023201</name>
</gene>
<keyword evidence="1" id="KW-0880">Kelch repeat</keyword>
<evidence type="ECO:0008006" key="5">
    <source>
        <dbReference type="Google" id="ProtNLM"/>
    </source>
</evidence>
<dbReference type="InterPro" id="IPR015915">
    <property type="entry name" value="Kelch-typ_b-propeller"/>
</dbReference>
<evidence type="ECO:0000313" key="3">
    <source>
        <dbReference type="EMBL" id="WKA05223.1"/>
    </source>
</evidence>
<evidence type="ECO:0000256" key="1">
    <source>
        <dbReference type="ARBA" id="ARBA00022441"/>
    </source>
</evidence>
<accession>A0ABY9DC24</accession>
<dbReference type="EMBL" id="CP126662">
    <property type="protein sequence ID" value="WKA05223.1"/>
    <property type="molecule type" value="Genomic_DNA"/>
</dbReference>
<dbReference type="PANTHER" id="PTHR46122">
    <property type="entry name" value="GALACTOSE OXIDASE/KELCH REPEAT PROTEIN-RELATED"/>
    <property type="match status" value="1"/>
</dbReference>
<dbReference type="SUPFAM" id="SSF117281">
    <property type="entry name" value="Kelch motif"/>
    <property type="match status" value="1"/>
</dbReference>
<proteinExistence type="predicted"/>
<dbReference type="Proteomes" id="UP001227230">
    <property type="component" value="Chromosome 15"/>
</dbReference>
<evidence type="ECO:0000256" key="2">
    <source>
        <dbReference type="ARBA" id="ARBA00022737"/>
    </source>
</evidence>
<keyword evidence="2" id="KW-0677">Repeat</keyword>
<dbReference type="Gene3D" id="2.120.10.80">
    <property type="entry name" value="Kelch-type beta propeller"/>
    <property type="match status" value="1"/>
</dbReference>
<sequence>MQGFHDLSLSQANQSNTHHNIGDQSDLSSLSSQIGQDNSINCLLQCSRYDIGSVASLNRSFHSLIRGGKLYRLRRQLGIVEHWVYFSCNLLQWEAFDPIRRRWMHLPRMPSYECFMCSDKESLAVGTELLIFGKEVMSHVVYKYNILTNSWSLGMNMNNPRCLFGSTSLGEISILASGCDFQGDMVCYQSPIDGNEISDQENSMFYAFGI</sequence>
<protein>
    <recommendedName>
        <fullName evidence="5">F-box/kelch-repeat protein</fullName>
    </recommendedName>
</protein>
<keyword evidence="4" id="KW-1185">Reference proteome</keyword>
<name>A0ABY9DC24_VITVI</name>
<organism evidence="3 4">
    <name type="scientific">Vitis vinifera</name>
    <name type="common">Grape</name>
    <dbReference type="NCBI Taxonomy" id="29760"/>
    <lineage>
        <taxon>Eukaryota</taxon>
        <taxon>Viridiplantae</taxon>
        <taxon>Streptophyta</taxon>
        <taxon>Embryophyta</taxon>
        <taxon>Tracheophyta</taxon>
        <taxon>Spermatophyta</taxon>
        <taxon>Magnoliopsida</taxon>
        <taxon>eudicotyledons</taxon>
        <taxon>Gunneridae</taxon>
        <taxon>Pentapetalae</taxon>
        <taxon>rosids</taxon>
        <taxon>Vitales</taxon>
        <taxon>Vitaceae</taxon>
        <taxon>Viteae</taxon>
        <taxon>Vitis</taxon>
    </lineage>
</organism>